<evidence type="ECO:0000313" key="3">
    <source>
        <dbReference type="Proteomes" id="UP000029964"/>
    </source>
</evidence>
<proteinExistence type="predicted"/>
<dbReference type="Pfam" id="PF11326">
    <property type="entry name" value="PANTS-like"/>
    <property type="match status" value="1"/>
</dbReference>
<evidence type="ECO:0000313" key="2">
    <source>
        <dbReference type="EMBL" id="KFH46755.1"/>
    </source>
</evidence>
<evidence type="ECO:0000256" key="1">
    <source>
        <dbReference type="SAM" id="MobiDB-lite"/>
    </source>
</evidence>
<dbReference type="EMBL" id="JPKY01000016">
    <property type="protein sequence ID" value="KFH46755.1"/>
    <property type="molecule type" value="Genomic_DNA"/>
</dbReference>
<dbReference type="HOGENOM" id="CLU_074897_0_0_1"/>
<gene>
    <name evidence="2" type="ORF">ACRE_023810</name>
</gene>
<feature type="region of interest" description="Disordered" evidence="1">
    <location>
        <begin position="187"/>
        <end position="246"/>
    </location>
</feature>
<dbReference type="OrthoDB" id="2017405at2759"/>
<protein>
    <submittedName>
        <fullName evidence="2">Early meiotic induction protein-like protein</fullName>
    </submittedName>
</protein>
<sequence length="246" mass="27386">MGWLWASSSAAKPSSPAQDKPASTPANTAPNEPNIDPEIQKFLDLLSSDTGSKHDSSSKATAPSPSSKPDAESSSSWSSWLSLKANRSQSETPLDAPRRDAVSESLLPTDMSCRQAFDLAWACNSVGGQWNAVYRHGEMRSCSDQWDDFWFCMRSRGLSGPAKAEAIREHYRNREYAKYYAPGRPSSEDVWRPREQKLPPGAAFSKSIDAAIGNDDEWRRQENERRREVRKNLDFDGVPSDEVPST</sequence>
<feature type="compositionally biased region" description="Basic and acidic residues" evidence="1">
    <location>
        <begin position="187"/>
        <end position="197"/>
    </location>
</feature>
<feature type="compositionally biased region" description="Basic and acidic residues" evidence="1">
    <location>
        <begin position="216"/>
        <end position="234"/>
    </location>
</feature>
<name>A0A086TBM3_HAPC1</name>
<dbReference type="PANTHER" id="PTHR28052:SF1">
    <property type="entry name" value="UPF0545 PROTEIN C22ORF39"/>
    <property type="match status" value="1"/>
</dbReference>
<reference evidence="3" key="1">
    <citation type="journal article" date="2014" name="Genome Announc.">
        <title>Genome sequence and annotation of Acremonium chrysogenum, producer of the beta-lactam antibiotic cephalosporin C.</title>
        <authorList>
            <person name="Terfehr D."/>
            <person name="Dahlmann T.A."/>
            <person name="Specht T."/>
            <person name="Zadra I."/>
            <person name="Kuernsteiner H."/>
            <person name="Kueck U."/>
        </authorList>
    </citation>
    <scope>NUCLEOTIDE SEQUENCE [LARGE SCALE GENOMIC DNA]</scope>
    <source>
        <strain evidence="3">ATCC 11550 / CBS 779.69 / DSM 880 / IAM 14645 / JCM 23072 / IMI 49137</strain>
    </source>
</reference>
<dbReference type="AlphaFoldDB" id="A0A086TBM3"/>
<dbReference type="STRING" id="857340.A0A086TBM3"/>
<organism evidence="2 3">
    <name type="scientific">Hapsidospora chrysogenum (strain ATCC 11550 / CBS 779.69 / DSM 880 / IAM 14645 / JCM 23072 / IMI 49137)</name>
    <name type="common">Acremonium chrysogenum</name>
    <dbReference type="NCBI Taxonomy" id="857340"/>
    <lineage>
        <taxon>Eukaryota</taxon>
        <taxon>Fungi</taxon>
        <taxon>Dikarya</taxon>
        <taxon>Ascomycota</taxon>
        <taxon>Pezizomycotina</taxon>
        <taxon>Sordariomycetes</taxon>
        <taxon>Hypocreomycetidae</taxon>
        <taxon>Hypocreales</taxon>
        <taxon>Bionectriaceae</taxon>
        <taxon>Hapsidospora</taxon>
    </lineage>
</organism>
<feature type="region of interest" description="Disordered" evidence="1">
    <location>
        <begin position="1"/>
        <end position="75"/>
    </location>
</feature>
<dbReference type="Proteomes" id="UP000029964">
    <property type="component" value="Unassembled WGS sequence"/>
</dbReference>
<dbReference type="PANTHER" id="PTHR28052">
    <property type="entry name" value="UPF0545 PROTEIN C22ORF39"/>
    <property type="match status" value="1"/>
</dbReference>
<accession>A0A086TBM3</accession>
<feature type="compositionally biased region" description="Low complexity" evidence="1">
    <location>
        <begin position="1"/>
        <end position="23"/>
    </location>
</feature>
<keyword evidence="3" id="KW-1185">Reference proteome</keyword>
<dbReference type="InterPro" id="IPR021475">
    <property type="entry name" value="Pants/Emi1-like"/>
</dbReference>
<comment type="caution">
    <text evidence="2">The sequence shown here is derived from an EMBL/GenBank/DDBJ whole genome shotgun (WGS) entry which is preliminary data.</text>
</comment>
<feature type="compositionally biased region" description="Low complexity" evidence="1">
    <location>
        <begin position="58"/>
        <end position="75"/>
    </location>
</feature>